<reference evidence="2" key="1">
    <citation type="submission" date="2021-03" db="EMBL/GenBank/DDBJ databases">
        <authorList>
            <person name="Wang G."/>
        </authorList>
    </citation>
    <scope>NUCLEOTIDE SEQUENCE</scope>
    <source>
        <strain evidence="2">KCTC 12899</strain>
    </source>
</reference>
<dbReference type="AlphaFoldDB" id="A0A8J7Q8J4"/>
<dbReference type="PROSITE" id="PS51819">
    <property type="entry name" value="VOC"/>
    <property type="match status" value="1"/>
</dbReference>
<evidence type="ECO:0000259" key="1">
    <source>
        <dbReference type="PROSITE" id="PS51819"/>
    </source>
</evidence>
<comment type="caution">
    <text evidence="2">The sequence shown here is derived from an EMBL/GenBank/DDBJ whole genome shotgun (WGS) entry which is preliminary data.</text>
</comment>
<accession>A0A8J7Q8J4</accession>
<dbReference type="PANTHER" id="PTHR33993">
    <property type="entry name" value="GLYOXALASE-RELATED"/>
    <property type="match status" value="1"/>
</dbReference>
<dbReference type="CDD" id="cd07247">
    <property type="entry name" value="SgaA_N_like"/>
    <property type="match status" value="1"/>
</dbReference>
<feature type="domain" description="VOC" evidence="1">
    <location>
        <begin position="10"/>
        <end position="119"/>
    </location>
</feature>
<dbReference type="InterPro" id="IPR037523">
    <property type="entry name" value="VOC_core"/>
</dbReference>
<gene>
    <name evidence="2" type="ORF">J3U88_13100</name>
</gene>
<dbReference type="Pfam" id="PF18029">
    <property type="entry name" value="Glyoxalase_6"/>
    <property type="match status" value="1"/>
</dbReference>
<dbReference type="Proteomes" id="UP000664417">
    <property type="component" value="Unassembled WGS sequence"/>
</dbReference>
<evidence type="ECO:0000313" key="3">
    <source>
        <dbReference type="Proteomes" id="UP000664417"/>
    </source>
</evidence>
<dbReference type="PANTHER" id="PTHR33993:SF14">
    <property type="entry name" value="GB|AAF24581.1"/>
    <property type="match status" value="1"/>
</dbReference>
<protein>
    <submittedName>
        <fullName evidence="2">VOC family protein</fullName>
    </submittedName>
</protein>
<dbReference type="InterPro" id="IPR041581">
    <property type="entry name" value="Glyoxalase_6"/>
</dbReference>
<dbReference type="InterPro" id="IPR029068">
    <property type="entry name" value="Glyas_Bleomycin-R_OHBP_Dase"/>
</dbReference>
<dbReference type="Gene3D" id="3.10.180.10">
    <property type="entry name" value="2,3-Dihydroxybiphenyl 1,2-Dioxygenase, domain 1"/>
    <property type="match status" value="1"/>
</dbReference>
<dbReference type="RefSeq" id="WP_207859225.1">
    <property type="nucleotide sequence ID" value="NZ_JAFREP010000011.1"/>
</dbReference>
<dbReference type="EMBL" id="JAFREP010000011">
    <property type="protein sequence ID" value="MBO1319404.1"/>
    <property type="molecule type" value="Genomic_DNA"/>
</dbReference>
<evidence type="ECO:0000313" key="2">
    <source>
        <dbReference type="EMBL" id="MBO1319404.1"/>
    </source>
</evidence>
<organism evidence="2 3">
    <name type="scientific">Acanthopleuribacter pedis</name>
    <dbReference type="NCBI Taxonomy" id="442870"/>
    <lineage>
        <taxon>Bacteria</taxon>
        <taxon>Pseudomonadati</taxon>
        <taxon>Acidobacteriota</taxon>
        <taxon>Holophagae</taxon>
        <taxon>Acanthopleuribacterales</taxon>
        <taxon>Acanthopleuribacteraceae</taxon>
        <taxon>Acanthopleuribacter</taxon>
    </lineage>
</organism>
<proteinExistence type="predicted"/>
<keyword evidence="3" id="KW-1185">Reference proteome</keyword>
<dbReference type="InterPro" id="IPR052164">
    <property type="entry name" value="Anthracycline_SecMetBiosynth"/>
</dbReference>
<name>A0A8J7Q8J4_9BACT</name>
<dbReference type="SUPFAM" id="SSF54593">
    <property type="entry name" value="Glyoxalase/Bleomycin resistance protein/Dihydroxybiphenyl dioxygenase"/>
    <property type="match status" value="1"/>
</dbReference>
<sequence>MSDNKTRHGMPSWIEHQSPQPAEALAFYQTVLGWEIATITMPDGGTYSCIQVDGQAIGGFAEGDGRWLPYLTVDDVDGRARQALEAGATLEKAPFTAPGVGRICTLRDPHGARIALITYADS</sequence>